<gene>
    <name evidence="2" type="ORF">DC432_04705</name>
</gene>
<feature type="transmembrane region" description="Helical" evidence="1">
    <location>
        <begin position="45"/>
        <end position="62"/>
    </location>
</feature>
<organism evidence="2 3">
    <name type="scientific">Microbacterium testaceum</name>
    <name type="common">Aureobacterium testaceum</name>
    <name type="synonym">Brevibacterium testaceum</name>
    <dbReference type="NCBI Taxonomy" id="2033"/>
    <lineage>
        <taxon>Bacteria</taxon>
        <taxon>Bacillati</taxon>
        <taxon>Actinomycetota</taxon>
        <taxon>Actinomycetes</taxon>
        <taxon>Micrococcales</taxon>
        <taxon>Microbacteriaceae</taxon>
        <taxon>Microbacterium</taxon>
    </lineage>
</organism>
<evidence type="ECO:0000256" key="1">
    <source>
        <dbReference type="SAM" id="Phobius"/>
    </source>
</evidence>
<comment type="caution">
    <text evidence="2">The sequence shown here is derived from an EMBL/GenBank/DDBJ whole genome shotgun (WGS) entry which is preliminary data.</text>
</comment>
<keyword evidence="1" id="KW-1133">Transmembrane helix</keyword>
<keyword evidence="1" id="KW-0472">Membrane</keyword>
<dbReference type="EMBL" id="QDFT01000007">
    <property type="protein sequence ID" value="PVE77764.1"/>
    <property type="molecule type" value="Genomic_DNA"/>
</dbReference>
<dbReference type="RefSeq" id="WP_116536892.1">
    <property type="nucleotide sequence ID" value="NZ_JAQDQE010000002.1"/>
</dbReference>
<dbReference type="Proteomes" id="UP000244649">
    <property type="component" value="Unassembled WGS sequence"/>
</dbReference>
<dbReference type="AlphaFoldDB" id="A0A2T7WT70"/>
<protein>
    <submittedName>
        <fullName evidence="2">Uncharacterized protein</fullName>
    </submittedName>
</protein>
<feature type="transmembrane region" description="Helical" evidence="1">
    <location>
        <begin position="12"/>
        <end position="39"/>
    </location>
</feature>
<evidence type="ECO:0000313" key="3">
    <source>
        <dbReference type="Proteomes" id="UP000244649"/>
    </source>
</evidence>
<name>A0A2T7WT70_MICTE</name>
<sequence>MRNDYTQQAAALPLWATPLVTIMLWATVVVLAVAGVVMLTIHGDTGVLLLVAALVVAAPAAASSRHRSYL</sequence>
<keyword evidence="1" id="KW-0812">Transmembrane</keyword>
<proteinExistence type="predicted"/>
<evidence type="ECO:0000313" key="2">
    <source>
        <dbReference type="EMBL" id="PVE77764.1"/>
    </source>
</evidence>
<reference evidence="2 3" key="1">
    <citation type="submission" date="2018-04" db="EMBL/GenBank/DDBJ databases">
        <authorList>
            <person name="Go L.Y."/>
            <person name="Mitchell J.A."/>
        </authorList>
    </citation>
    <scope>NUCLEOTIDE SEQUENCE [LARGE SCALE GENOMIC DNA]</scope>
    <source>
        <strain evidence="2 3">TPD7010</strain>
    </source>
</reference>
<accession>A0A2T7WT70</accession>